<sequence length="226" mass="24594">MKYVALSLISLLALPMVCTPHPTPFFPSFPYHPSTPLAAILYYSAVLNMLIAIGFKLRVGCTLLMKDQKAGTIPLLSYILFFPFHIPTILYTYIHTVLGVGHGVNYADEVLPDFWVGGRYAHKIPQSQKPPERWEVTVDLTSEFPEMSIGETSVYVNAPVWDGTPPTIANIDLCASAISSGWRGSRGNGGKSGGAVMVHCAHGRGRSCLIACAGIVKSGKAKDWRE</sequence>
<dbReference type="OrthoDB" id="1890923at2759"/>
<proteinExistence type="predicted"/>
<feature type="transmembrane region" description="Helical" evidence="1">
    <location>
        <begin position="75"/>
        <end position="94"/>
    </location>
</feature>
<dbReference type="SUPFAM" id="SSF52799">
    <property type="entry name" value="(Phosphotyrosine protein) phosphatases II"/>
    <property type="match status" value="1"/>
</dbReference>
<dbReference type="AlphaFoldDB" id="A0A9W7FWD9"/>
<name>A0A9W7FWD9_9STRA</name>
<dbReference type="EMBL" id="BRXZ01008275">
    <property type="protein sequence ID" value="GMI23905.1"/>
    <property type="molecule type" value="Genomic_DNA"/>
</dbReference>
<protein>
    <recommendedName>
        <fullName evidence="5">Tyrosine specific protein phosphatases domain-containing protein</fullName>
    </recommendedName>
</protein>
<evidence type="ECO:0008006" key="5">
    <source>
        <dbReference type="Google" id="ProtNLM"/>
    </source>
</evidence>
<feature type="non-terminal residue" evidence="3">
    <location>
        <position position="226"/>
    </location>
</feature>
<accession>A0A9W7FWD9</accession>
<dbReference type="Gene3D" id="3.90.190.10">
    <property type="entry name" value="Protein tyrosine phosphatase superfamily"/>
    <property type="match status" value="1"/>
</dbReference>
<feature type="chain" id="PRO_5040985058" description="Tyrosine specific protein phosphatases domain-containing protein" evidence="2">
    <location>
        <begin position="21"/>
        <end position="226"/>
    </location>
</feature>
<feature type="signal peptide" evidence="2">
    <location>
        <begin position="1"/>
        <end position="20"/>
    </location>
</feature>
<keyword evidence="1" id="KW-0812">Transmembrane</keyword>
<reference evidence="3" key="1">
    <citation type="submission" date="2022-07" db="EMBL/GenBank/DDBJ databases">
        <title>Genome analysis of Parmales, a sister group of diatoms, reveals the evolutionary specialization of diatoms from phago-mixotrophs to photoautotrophs.</title>
        <authorList>
            <person name="Ban H."/>
            <person name="Sato S."/>
            <person name="Yoshikawa S."/>
            <person name="Kazumasa Y."/>
            <person name="Nakamura Y."/>
            <person name="Ichinomiya M."/>
            <person name="Saitoh K."/>
            <person name="Sato N."/>
            <person name="Blanc-Mathieu R."/>
            <person name="Endo H."/>
            <person name="Kuwata A."/>
            <person name="Ogata H."/>
        </authorList>
    </citation>
    <scope>NUCLEOTIDE SEQUENCE</scope>
</reference>
<organism evidence="3 4">
    <name type="scientific">Triparma retinervis</name>
    <dbReference type="NCBI Taxonomy" id="2557542"/>
    <lineage>
        <taxon>Eukaryota</taxon>
        <taxon>Sar</taxon>
        <taxon>Stramenopiles</taxon>
        <taxon>Ochrophyta</taxon>
        <taxon>Bolidophyceae</taxon>
        <taxon>Parmales</taxon>
        <taxon>Triparmaceae</taxon>
        <taxon>Triparma</taxon>
    </lineage>
</organism>
<evidence type="ECO:0000313" key="4">
    <source>
        <dbReference type="Proteomes" id="UP001165082"/>
    </source>
</evidence>
<evidence type="ECO:0000256" key="1">
    <source>
        <dbReference type="SAM" id="Phobius"/>
    </source>
</evidence>
<keyword evidence="1" id="KW-1133">Transmembrane helix</keyword>
<feature type="transmembrane region" description="Helical" evidence="1">
    <location>
        <begin position="36"/>
        <end position="55"/>
    </location>
</feature>
<dbReference type="PANTHER" id="PTHR47216">
    <property type="match status" value="1"/>
</dbReference>
<dbReference type="PANTHER" id="PTHR47216:SF4">
    <property type="entry name" value="OS01G0859400 PROTEIN"/>
    <property type="match status" value="1"/>
</dbReference>
<evidence type="ECO:0000256" key="2">
    <source>
        <dbReference type="SAM" id="SignalP"/>
    </source>
</evidence>
<keyword evidence="2" id="KW-0732">Signal</keyword>
<dbReference type="InterPro" id="IPR029021">
    <property type="entry name" value="Prot-tyrosine_phosphatase-like"/>
</dbReference>
<evidence type="ECO:0000313" key="3">
    <source>
        <dbReference type="EMBL" id="GMI23905.1"/>
    </source>
</evidence>
<gene>
    <name evidence="3" type="ORF">TrRE_jg3835</name>
</gene>
<dbReference type="Proteomes" id="UP001165082">
    <property type="component" value="Unassembled WGS sequence"/>
</dbReference>
<keyword evidence="1" id="KW-0472">Membrane</keyword>
<comment type="caution">
    <text evidence="3">The sequence shown here is derived from an EMBL/GenBank/DDBJ whole genome shotgun (WGS) entry which is preliminary data.</text>
</comment>
<keyword evidence="4" id="KW-1185">Reference proteome</keyword>